<feature type="transmembrane region" description="Helical" evidence="10">
    <location>
        <begin position="379"/>
        <end position="402"/>
    </location>
</feature>
<evidence type="ECO:0000256" key="9">
    <source>
        <dbReference type="RuleBase" id="RU000688"/>
    </source>
</evidence>
<feature type="transmembrane region" description="Helical" evidence="10">
    <location>
        <begin position="319"/>
        <end position="337"/>
    </location>
</feature>
<evidence type="ECO:0000313" key="12">
    <source>
        <dbReference type="EMBL" id="ANO39138.1"/>
    </source>
</evidence>
<dbReference type="CDD" id="cd15203">
    <property type="entry name" value="7tmA_NPYR-like"/>
    <property type="match status" value="1"/>
</dbReference>
<feature type="transmembrane region" description="Helical" evidence="10">
    <location>
        <begin position="187"/>
        <end position="206"/>
    </location>
</feature>
<evidence type="ECO:0000256" key="1">
    <source>
        <dbReference type="ARBA" id="ARBA00004141"/>
    </source>
</evidence>
<dbReference type="PANTHER" id="PTHR24235">
    <property type="entry name" value="NEUROPEPTIDE Y RECEPTOR"/>
    <property type="match status" value="1"/>
</dbReference>
<feature type="transmembrane region" description="Helical" evidence="10">
    <location>
        <begin position="145"/>
        <end position="166"/>
    </location>
</feature>
<dbReference type="EMBL" id="KX018977">
    <property type="protein sequence ID" value="ANO39138.1"/>
    <property type="molecule type" value="mRNA"/>
</dbReference>
<keyword evidence="6 10" id="KW-0472">Membrane</keyword>
<feature type="transmembrane region" description="Helical" evidence="10">
    <location>
        <begin position="67"/>
        <end position="94"/>
    </location>
</feature>
<dbReference type="PROSITE" id="PS00237">
    <property type="entry name" value="G_PROTEIN_RECEP_F1_1"/>
    <property type="match status" value="1"/>
</dbReference>
<evidence type="ECO:0000256" key="7">
    <source>
        <dbReference type="ARBA" id="ARBA00023170"/>
    </source>
</evidence>
<evidence type="ECO:0000256" key="10">
    <source>
        <dbReference type="SAM" id="Phobius"/>
    </source>
</evidence>
<dbReference type="PANTHER" id="PTHR24235:SF12">
    <property type="entry name" value="G-PROTEIN COUPLED RECEPTORS FAMILY 1 PROFILE DOMAIN-CONTAINING PROTEIN"/>
    <property type="match status" value="1"/>
</dbReference>
<evidence type="ECO:0000256" key="4">
    <source>
        <dbReference type="ARBA" id="ARBA00022989"/>
    </source>
</evidence>
<evidence type="ECO:0000256" key="5">
    <source>
        <dbReference type="ARBA" id="ARBA00023040"/>
    </source>
</evidence>
<dbReference type="InterPro" id="IPR000611">
    <property type="entry name" value="NPY_rcpt"/>
</dbReference>
<proteinExistence type="evidence at transcript level"/>
<evidence type="ECO:0000256" key="8">
    <source>
        <dbReference type="ARBA" id="ARBA00023224"/>
    </source>
</evidence>
<feature type="transmembrane region" description="Helical" evidence="10">
    <location>
        <begin position="233"/>
        <end position="255"/>
    </location>
</feature>
<dbReference type="InterPro" id="IPR017452">
    <property type="entry name" value="GPCR_Rhodpsn_7TM"/>
</dbReference>
<dbReference type="AlphaFoldDB" id="A0A193KUI1"/>
<feature type="transmembrane region" description="Helical" evidence="10">
    <location>
        <begin position="106"/>
        <end position="125"/>
    </location>
</feature>
<dbReference type="PRINTS" id="PR01012">
    <property type="entry name" value="NRPEPTIDEYR"/>
</dbReference>
<dbReference type="InterPro" id="IPR000276">
    <property type="entry name" value="GPCR_Rhodpsn"/>
</dbReference>
<dbReference type="OrthoDB" id="9046662at2759"/>
<dbReference type="Gene3D" id="1.20.1070.10">
    <property type="entry name" value="Rhodopsin 7-helix transmembrane proteins"/>
    <property type="match status" value="1"/>
</dbReference>
<evidence type="ECO:0000256" key="6">
    <source>
        <dbReference type="ARBA" id="ARBA00023136"/>
    </source>
</evidence>
<comment type="subcellular location">
    <subcellularLocation>
        <location evidence="1">Membrane</location>
        <topology evidence="1">Multi-pass membrane protein</topology>
    </subcellularLocation>
</comment>
<organism evidence="12">
    <name type="scientific">Schmidtea mediterranea</name>
    <name type="common">Freshwater planarian flatworm</name>
    <dbReference type="NCBI Taxonomy" id="79327"/>
    <lineage>
        <taxon>Eukaryota</taxon>
        <taxon>Metazoa</taxon>
        <taxon>Spiralia</taxon>
        <taxon>Lophotrochozoa</taxon>
        <taxon>Platyhelminthes</taxon>
        <taxon>Rhabditophora</taxon>
        <taxon>Seriata</taxon>
        <taxon>Tricladida</taxon>
        <taxon>Continenticola</taxon>
        <taxon>Geoplanoidea</taxon>
        <taxon>Dugesiidae</taxon>
        <taxon>Schmidtea</taxon>
    </lineage>
</organism>
<reference evidence="12" key="1">
    <citation type="journal article" date="2016" name="PLoS Biol.">
        <title>GPCRs Direct Germline Development and Somatic Gonad Function in Planarians.</title>
        <authorList>
            <person name="Saberi A."/>
            <person name="Jamal A."/>
            <person name="Beets I."/>
            <person name="Schoofs L."/>
            <person name="Newmark P.A."/>
        </authorList>
    </citation>
    <scope>NUCLEOTIDE SEQUENCE</scope>
</reference>
<keyword evidence="5 9" id="KW-0297">G-protein coupled receptor</keyword>
<evidence type="ECO:0000256" key="3">
    <source>
        <dbReference type="ARBA" id="ARBA00022692"/>
    </source>
</evidence>
<keyword evidence="3 9" id="KW-0812">Transmembrane</keyword>
<keyword evidence="4 10" id="KW-1133">Transmembrane helix</keyword>
<evidence type="ECO:0000259" key="11">
    <source>
        <dbReference type="PROSITE" id="PS50262"/>
    </source>
</evidence>
<name>A0A193KUI1_SCHMD</name>
<keyword evidence="8 9" id="KW-0807">Transducer</keyword>
<keyword evidence="7 9" id="KW-0675">Receptor</keyword>
<comment type="similarity">
    <text evidence="2 9">Belongs to the G-protein coupled receptor 1 family.</text>
</comment>
<accession>A0A193KUI1</accession>
<dbReference type="SMART" id="SM01381">
    <property type="entry name" value="7TM_GPCR_Srsx"/>
    <property type="match status" value="1"/>
</dbReference>
<feature type="domain" description="G-protein coupled receptors family 1 profile" evidence="11">
    <location>
        <begin position="85"/>
        <end position="399"/>
    </location>
</feature>
<dbReference type="PRINTS" id="PR00237">
    <property type="entry name" value="GPCRRHODOPSN"/>
</dbReference>
<dbReference type="GO" id="GO:0004983">
    <property type="term" value="F:neuropeptide Y receptor activity"/>
    <property type="evidence" value="ECO:0007669"/>
    <property type="project" value="InterPro"/>
</dbReference>
<gene>
    <name evidence="12" type="primary">npyr-2</name>
</gene>
<dbReference type="PROSITE" id="PS50262">
    <property type="entry name" value="G_PROTEIN_RECEP_F1_2"/>
    <property type="match status" value="1"/>
</dbReference>
<dbReference type="SUPFAM" id="SSF81321">
    <property type="entry name" value="Family A G protein-coupled receptor-like"/>
    <property type="match status" value="1"/>
</dbReference>
<sequence length="438" mass="50884">MTTINVTDSNISNLSSSLCSNNNPFTYGELFDYLALCVHKTQREEMEKIVLQHMNQNRKQARISTSVLIPILSMYIIMILFGACGSILVVLVVLRKKQMQNPRNLFILNVAVTDFILCIFTQPFNLIRLLSQHKEWVYGETLCKMVSFFTGTNMFVSTMSISAIAVDRFYVIMYPTKKSLDNRGATGVIILIWFFAFILASPLAIFSHLDSVHSIRYECTELSSKQFFREMKLVYSVFGMLFQYLLPLIILLTVYTKIYRRMESRIRKHSNYPKQEIASTDQATQSNLLQDSKTLSQFSSFSLLKEQKHLVEISRQRKVNILLFSIAVVFTLSWLPLNINNMAMDFQLYYYNKDMENVTSYYSATATQSTVSYTQYVTITQAVCLLLVLSSACTNPILYSWLNESFRNEFQRFFFWRKPDSQTNRIKVSRMHFNHVST</sequence>
<protein>
    <submittedName>
        <fullName evidence="12">NPYR-2</fullName>
    </submittedName>
</protein>
<dbReference type="Pfam" id="PF00001">
    <property type="entry name" value="7tm_1"/>
    <property type="match status" value="1"/>
</dbReference>
<evidence type="ECO:0000256" key="2">
    <source>
        <dbReference type="ARBA" id="ARBA00010663"/>
    </source>
</evidence>
<dbReference type="GO" id="GO:0016020">
    <property type="term" value="C:membrane"/>
    <property type="evidence" value="ECO:0007669"/>
    <property type="project" value="UniProtKB-SubCell"/>
</dbReference>